<dbReference type="InterPro" id="IPR036864">
    <property type="entry name" value="Zn2-C6_fun-type_DNA-bd_sf"/>
</dbReference>
<dbReference type="EMBL" id="GL882886">
    <property type="protein sequence ID" value="EGF79393.1"/>
    <property type="molecule type" value="Genomic_DNA"/>
</dbReference>
<keyword evidence="3" id="KW-0805">Transcription regulation</keyword>
<organism evidence="9 10">
    <name type="scientific">Batrachochytrium dendrobatidis (strain JAM81 / FGSC 10211)</name>
    <name type="common">Frog chytrid fungus</name>
    <dbReference type="NCBI Taxonomy" id="684364"/>
    <lineage>
        <taxon>Eukaryota</taxon>
        <taxon>Fungi</taxon>
        <taxon>Fungi incertae sedis</taxon>
        <taxon>Chytridiomycota</taxon>
        <taxon>Chytridiomycota incertae sedis</taxon>
        <taxon>Chytridiomycetes</taxon>
        <taxon>Rhizophydiales</taxon>
        <taxon>Rhizophydiales incertae sedis</taxon>
        <taxon>Batrachochytrium</taxon>
    </lineage>
</organism>
<evidence type="ECO:0000256" key="1">
    <source>
        <dbReference type="ARBA" id="ARBA00004123"/>
    </source>
</evidence>
<keyword evidence="2" id="KW-0479">Metal-binding</keyword>
<keyword evidence="4" id="KW-0804">Transcription</keyword>
<keyword evidence="5" id="KW-0539">Nucleus</keyword>
<dbReference type="Proteomes" id="UP000007241">
    <property type="component" value="Unassembled WGS sequence"/>
</dbReference>
<feature type="compositionally biased region" description="Polar residues" evidence="6">
    <location>
        <begin position="707"/>
        <end position="723"/>
    </location>
</feature>
<reference evidence="9 10" key="1">
    <citation type="submission" date="2009-12" db="EMBL/GenBank/DDBJ databases">
        <title>The draft genome of Batrachochytrium dendrobatidis.</title>
        <authorList>
            <consortium name="US DOE Joint Genome Institute (JGI-PGF)"/>
            <person name="Kuo A."/>
            <person name="Salamov A."/>
            <person name="Schmutz J."/>
            <person name="Lucas S."/>
            <person name="Pitluck S."/>
            <person name="Rosenblum E."/>
            <person name="Stajich J."/>
            <person name="Eisen M."/>
            <person name="Grigoriev I.V."/>
        </authorList>
    </citation>
    <scope>NUCLEOTIDE SEQUENCE [LARGE SCALE GENOMIC DNA]</scope>
    <source>
        <strain evidence="10">JAM81 / FGSC 10211</strain>
    </source>
</reference>
<feature type="region of interest" description="Disordered" evidence="6">
    <location>
        <begin position="707"/>
        <end position="733"/>
    </location>
</feature>
<name>F4P5D4_BATDJ</name>
<feature type="transmembrane region" description="Helical" evidence="7">
    <location>
        <begin position="469"/>
        <end position="491"/>
    </location>
</feature>
<dbReference type="Pfam" id="PF04082">
    <property type="entry name" value="Fungal_trans"/>
    <property type="match status" value="1"/>
</dbReference>
<dbReference type="PANTHER" id="PTHR47338:SF5">
    <property type="entry name" value="ZN(II)2CYS6 TRANSCRIPTION FACTOR (EUROFUNG)"/>
    <property type="match status" value="1"/>
</dbReference>
<dbReference type="OrthoDB" id="2151348at2759"/>
<dbReference type="GO" id="GO:0005634">
    <property type="term" value="C:nucleus"/>
    <property type="evidence" value="ECO:0007669"/>
    <property type="project" value="UniProtKB-SubCell"/>
</dbReference>
<dbReference type="AlphaFoldDB" id="F4P5D4"/>
<accession>F4P5D4</accession>
<dbReference type="PANTHER" id="PTHR47338">
    <property type="entry name" value="ZN(II)2CYS6 TRANSCRIPTION FACTOR (EUROFUNG)-RELATED"/>
    <property type="match status" value="1"/>
</dbReference>
<evidence type="ECO:0000256" key="5">
    <source>
        <dbReference type="ARBA" id="ARBA00023242"/>
    </source>
</evidence>
<dbReference type="Gene3D" id="4.10.240.10">
    <property type="entry name" value="Zn(2)-C6 fungal-type DNA-binding domain"/>
    <property type="match status" value="1"/>
</dbReference>
<evidence type="ECO:0000313" key="10">
    <source>
        <dbReference type="Proteomes" id="UP000007241"/>
    </source>
</evidence>
<dbReference type="CDD" id="cd00067">
    <property type="entry name" value="GAL4"/>
    <property type="match status" value="1"/>
</dbReference>
<keyword evidence="7" id="KW-0472">Membrane</keyword>
<dbReference type="RefSeq" id="XP_006679858.1">
    <property type="nucleotide sequence ID" value="XM_006679795.1"/>
</dbReference>
<evidence type="ECO:0000313" key="9">
    <source>
        <dbReference type="EMBL" id="EGF79393.1"/>
    </source>
</evidence>
<dbReference type="SUPFAM" id="SSF57701">
    <property type="entry name" value="Zn2/Cys6 DNA-binding domain"/>
    <property type="match status" value="1"/>
</dbReference>
<proteinExistence type="predicted"/>
<evidence type="ECO:0000256" key="2">
    <source>
        <dbReference type="ARBA" id="ARBA00022723"/>
    </source>
</evidence>
<dbReference type="STRING" id="684364.F4P5D4"/>
<dbReference type="HOGENOM" id="CLU_370869_0_0_1"/>
<dbReference type="GO" id="GO:0000981">
    <property type="term" value="F:DNA-binding transcription factor activity, RNA polymerase II-specific"/>
    <property type="evidence" value="ECO:0007669"/>
    <property type="project" value="InterPro"/>
</dbReference>
<keyword evidence="7" id="KW-1133">Transmembrane helix</keyword>
<evidence type="ECO:0000256" key="3">
    <source>
        <dbReference type="ARBA" id="ARBA00023015"/>
    </source>
</evidence>
<dbReference type="GO" id="GO:0006351">
    <property type="term" value="P:DNA-templated transcription"/>
    <property type="evidence" value="ECO:0007669"/>
    <property type="project" value="InterPro"/>
</dbReference>
<evidence type="ECO:0000256" key="7">
    <source>
        <dbReference type="SAM" id="Phobius"/>
    </source>
</evidence>
<dbReference type="PROSITE" id="PS50048">
    <property type="entry name" value="ZN2_CY6_FUNGAL_2"/>
    <property type="match status" value="1"/>
</dbReference>
<dbReference type="CDD" id="cd12148">
    <property type="entry name" value="fungal_TF_MHR"/>
    <property type="match status" value="1"/>
</dbReference>
<evidence type="ECO:0000256" key="4">
    <source>
        <dbReference type="ARBA" id="ARBA00023163"/>
    </source>
</evidence>
<dbReference type="InterPro" id="IPR050815">
    <property type="entry name" value="TF_fung"/>
</dbReference>
<dbReference type="InterPro" id="IPR007219">
    <property type="entry name" value="XnlR_reg_dom"/>
</dbReference>
<sequence length="750" mass="82582">MSFEPVRAIRATLTCIHCVSKKSKCDRLRPSCSACRKSGLLCSYRPRKSNLSATHGMSSSAVTASSYLPSSAQTLQDRLERLEAIVGQHQQTNSLSCNDPVDPQSFLAPIATISNPPLAREELKAYFIDSLRPNICLMTAEQITHCCAESPLVTFAVCALAALFAPASLLPASKCHELFVAYYKAAKTGIASMFEQPEVSSIFGLLLITMVSSADRGPRVTYYYGSVVQMAMRLGLNNESAISKAQNDFYKSLMRNVWWSIYMFDRWLLTTEVGIEAVRDSDCKLSLPVSKYNLNQLSSAAALERAQLEISLMTSDLPFVPSLPHLGIEGSQIMLAKISGRIVLANRDAANIKMTINPAIQLSLERSLDDFAAFLPDIAKQPELLFKPLEYQDKDPLTLEWLQNKWRAVFISTSLFAARVTLYRYTLLDRLETQTPEYIYTTKDFTESFKAVTRALELISLLQQNGAEFGSLFVLLLANLFNIALVLPVCVMMPLTTNQKFIVDSALKAFCTTMDILSARLSPTPSYSEVVRTICASGNKTYVIEAIKLAAKDMDLPQLPDTQDQSDAGTDTASGTVSPIGIIMAESPAAYVTTGDMLSDVSAHIQHAQHVQSSTLLSQHPAFSPPLDLSLQPINSIPHSRQLFLQQIQFQQQLLQASHHPLIIPGSNLTPMPHTLFPAPVLDPLLITTPTIPLTTPVNTVIGNTSSSIHHSAGTTLSNTTDSTHVEKTEPHTDPLFHEIHEWEYSCFSN</sequence>
<dbReference type="Pfam" id="PF00172">
    <property type="entry name" value="Zn_clus"/>
    <property type="match status" value="1"/>
</dbReference>
<dbReference type="GeneID" id="18238857"/>
<feature type="domain" description="Zn(2)-C6 fungal-type" evidence="8">
    <location>
        <begin position="14"/>
        <end position="44"/>
    </location>
</feature>
<feature type="compositionally biased region" description="Basic and acidic residues" evidence="6">
    <location>
        <begin position="724"/>
        <end position="733"/>
    </location>
</feature>
<dbReference type="InParanoid" id="F4P5D4"/>
<evidence type="ECO:0000256" key="6">
    <source>
        <dbReference type="SAM" id="MobiDB-lite"/>
    </source>
</evidence>
<dbReference type="GO" id="GO:0003677">
    <property type="term" value="F:DNA binding"/>
    <property type="evidence" value="ECO:0007669"/>
    <property type="project" value="InterPro"/>
</dbReference>
<keyword evidence="7" id="KW-0812">Transmembrane</keyword>
<protein>
    <recommendedName>
        <fullName evidence="8">Zn(2)-C6 fungal-type domain-containing protein</fullName>
    </recommendedName>
</protein>
<keyword evidence="10" id="KW-1185">Reference proteome</keyword>
<comment type="subcellular location">
    <subcellularLocation>
        <location evidence="1">Nucleus</location>
    </subcellularLocation>
</comment>
<dbReference type="SMART" id="SM00066">
    <property type="entry name" value="GAL4"/>
    <property type="match status" value="1"/>
</dbReference>
<dbReference type="OMA" id="ICLENNA"/>
<evidence type="ECO:0000259" key="8">
    <source>
        <dbReference type="PROSITE" id="PS50048"/>
    </source>
</evidence>
<dbReference type="GO" id="GO:0008270">
    <property type="term" value="F:zinc ion binding"/>
    <property type="evidence" value="ECO:0007669"/>
    <property type="project" value="InterPro"/>
</dbReference>
<gene>
    <name evidence="9" type="ORF">BATDEDRAFT_25711</name>
</gene>
<dbReference type="InterPro" id="IPR001138">
    <property type="entry name" value="Zn2Cys6_DnaBD"/>
</dbReference>